<evidence type="ECO:0000256" key="3">
    <source>
        <dbReference type="ARBA" id="ARBA00022692"/>
    </source>
</evidence>
<feature type="transmembrane region" description="Helical" evidence="7">
    <location>
        <begin position="40"/>
        <end position="61"/>
    </location>
</feature>
<organism evidence="8 9">
    <name type="scientific">Rhizophagus irregularis (strain DAOM 197198w)</name>
    <name type="common">Glomus intraradices</name>
    <dbReference type="NCBI Taxonomy" id="1432141"/>
    <lineage>
        <taxon>Eukaryota</taxon>
        <taxon>Fungi</taxon>
        <taxon>Fungi incertae sedis</taxon>
        <taxon>Mucoromycota</taxon>
        <taxon>Glomeromycotina</taxon>
        <taxon>Glomeromycetes</taxon>
        <taxon>Glomerales</taxon>
        <taxon>Glomeraceae</taxon>
        <taxon>Rhizophagus</taxon>
    </lineage>
</organism>
<evidence type="ECO:0000313" key="9">
    <source>
        <dbReference type="Proteomes" id="UP000022910"/>
    </source>
</evidence>
<keyword evidence="6 7" id="KW-0472">Membrane</keyword>
<proteinExistence type="inferred from homology"/>
<comment type="subunit">
    <text evidence="7">Component of the dolichol-phosphate mannose (DPM) synthase complex.</text>
</comment>
<gene>
    <name evidence="8" type="ORF">RirG_242070</name>
</gene>
<feature type="transmembrane region" description="Helical" evidence="7">
    <location>
        <begin position="7"/>
        <end position="28"/>
    </location>
</feature>
<dbReference type="EMBL" id="JEMT01028824">
    <property type="protein sequence ID" value="EXX53633.1"/>
    <property type="molecule type" value="Genomic_DNA"/>
</dbReference>
<dbReference type="GO" id="GO:0006506">
    <property type="term" value="P:GPI anchor biosynthetic process"/>
    <property type="evidence" value="ECO:0007669"/>
    <property type="project" value="TreeGrafter"/>
</dbReference>
<dbReference type="GO" id="GO:0005789">
    <property type="term" value="C:endoplasmic reticulum membrane"/>
    <property type="evidence" value="ECO:0007669"/>
    <property type="project" value="UniProtKB-SubCell"/>
</dbReference>
<comment type="function">
    <text evidence="7">Stabilizer subunit of the dolichol-phosphate mannose (DPM) synthase complex; tethers catalytic subunit to the ER.</text>
</comment>
<dbReference type="GO" id="GO:0033185">
    <property type="term" value="C:dolichol-phosphate-mannose synthase complex"/>
    <property type="evidence" value="ECO:0007669"/>
    <property type="project" value="TreeGrafter"/>
</dbReference>
<keyword evidence="4 7" id="KW-0256">Endoplasmic reticulum</keyword>
<name>A0A015LFR2_RHIIW</name>
<evidence type="ECO:0000256" key="5">
    <source>
        <dbReference type="ARBA" id="ARBA00022989"/>
    </source>
</evidence>
<sequence length="92" mass="10687">MTKATETARFLGIILLTYFIFLFNIIPLPQIIQEEILPVFPWWVLVSFGAYSLGNIGYHVYRFRDCEDAYHELMAEIQIAKDDLKTKGVTID</sequence>
<dbReference type="OrthoDB" id="2014333at2759"/>
<comment type="pathway">
    <text evidence="7">Protein modification; protein glycosylation.</text>
</comment>
<evidence type="ECO:0000256" key="6">
    <source>
        <dbReference type="ARBA" id="ARBA00023136"/>
    </source>
</evidence>
<comment type="similarity">
    <text evidence="2 7">Belongs to the DPM3 family.</text>
</comment>
<keyword evidence="9" id="KW-1185">Reference proteome</keyword>
<comment type="subcellular location">
    <subcellularLocation>
        <location evidence="1 7">Endoplasmic reticulum membrane</location>
        <topology evidence="1 7">Multi-pass membrane protein</topology>
    </subcellularLocation>
</comment>
<dbReference type="Proteomes" id="UP000022910">
    <property type="component" value="Unassembled WGS sequence"/>
</dbReference>
<evidence type="ECO:0000313" key="8">
    <source>
        <dbReference type="EMBL" id="EXX53633.1"/>
    </source>
</evidence>
<dbReference type="Pfam" id="PF08285">
    <property type="entry name" value="DPM3"/>
    <property type="match status" value="1"/>
</dbReference>
<evidence type="ECO:0000256" key="4">
    <source>
        <dbReference type="ARBA" id="ARBA00022824"/>
    </source>
</evidence>
<protein>
    <recommendedName>
        <fullName evidence="7">Dolichol-phosphate mannosyltransferase subunit 3</fullName>
    </recommendedName>
</protein>
<accession>A0A015LFR2</accession>
<keyword evidence="3 7" id="KW-0812">Transmembrane</keyword>
<evidence type="ECO:0000256" key="1">
    <source>
        <dbReference type="ARBA" id="ARBA00004477"/>
    </source>
</evidence>
<dbReference type="AlphaFoldDB" id="A0A015LFR2"/>
<comment type="caution">
    <text evidence="8">The sequence shown here is derived from an EMBL/GenBank/DDBJ whole genome shotgun (WGS) entry which is preliminary data.</text>
</comment>
<evidence type="ECO:0000256" key="7">
    <source>
        <dbReference type="RuleBase" id="RU365085"/>
    </source>
</evidence>
<reference evidence="8 9" key="1">
    <citation type="submission" date="2014-02" db="EMBL/GenBank/DDBJ databases">
        <title>Single nucleus genome sequencing reveals high similarity among nuclei of an endomycorrhizal fungus.</title>
        <authorList>
            <person name="Lin K."/>
            <person name="Geurts R."/>
            <person name="Zhang Z."/>
            <person name="Limpens E."/>
            <person name="Saunders D.G."/>
            <person name="Mu D."/>
            <person name="Pang E."/>
            <person name="Cao H."/>
            <person name="Cha H."/>
            <person name="Lin T."/>
            <person name="Zhou Q."/>
            <person name="Shang Y."/>
            <person name="Li Y."/>
            <person name="Ivanov S."/>
            <person name="Sharma T."/>
            <person name="Velzen R.V."/>
            <person name="Ruijter N.D."/>
            <person name="Aanen D.K."/>
            <person name="Win J."/>
            <person name="Kamoun S."/>
            <person name="Bisseling T."/>
            <person name="Huang S."/>
        </authorList>
    </citation>
    <scope>NUCLEOTIDE SEQUENCE [LARGE SCALE GENOMIC DNA]</scope>
    <source>
        <strain evidence="9">DAOM197198w</strain>
    </source>
</reference>
<dbReference type="OMA" id="DCPEAYT"/>
<evidence type="ECO:0000256" key="2">
    <source>
        <dbReference type="ARBA" id="ARBA00010430"/>
    </source>
</evidence>
<dbReference type="STRING" id="1432141.A0A015LFR2"/>
<dbReference type="InterPro" id="IPR013174">
    <property type="entry name" value="DPM3"/>
</dbReference>
<dbReference type="PANTHER" id="PTHR16433">
    <property type="entry name" value="DOLICHOL-PHOSPHATE MANNOSYLTRANSFERASE SUBUNIT 3"/>
    <property type="match status" value="1"/>
</dbReference>
<dbReference type="UniPathway" id="UPA00378"/>
<dbReference type="PANTHER" id="PTHR16433:SF0">
    <property type="entry name" value="DOLICHOL-PHOSPHATE MANNOSYLTRANSFERASE SUBUNIT 3"/>
    <property type="match status" value="1"/>
</dbReference>
<dbReference type="SMR" id="A0A015LFR2"/>
<keyword evidence="5 7" id="KW-1133">Transmembrane helix</keyword>
<dbReference type="HOGENOM" id="CLU_150782_1_1_1"/>